<sequence length="627" mass="72884">MEDFENELTLSDIFRIFKRRKVTFFVILFLTVLITGLYLYFAKDIYEAKMVIETKNTSKTSSLLAQYGSLASMVGISLPSGGNSISTVIEKMKSDQILLNVVEDNKLLDYYRKNSKPSFISKILKREKSEINKYDIVESIKENLDIQPQKDTSLIKISYKSADPTLAASIVQSVYDEYIKYEKNVALSDINFYLSKLKDMFRDVSDKYLNVQKKILDFQVNNKIFDQNSLEPYVSQYSKLYFDLIDIDSKKTELETKIKSVEDNLVNLNPDLKKFFLENNDSIKPLKDQLVNLKIEYETLKLNSSQNPKLIELEAKIQVLEDNLKKQINDILSNNLKYLATTDIDTYKQYVADKTQLELLDVIKSSTVSLMQKIDSDIKEKSPLLYEYFLLKKDSAILQTKYETLKSSIETQELQSNFYQPSLRIVDNVYIPYKPVAPNKKLTLAIGGVLGIFLAILGIFIKEYQDKKVKDVYEFSNRYKTPEFVMYNGNIEREIKRIVNFIYVNGLKNIGITRIGEFEYKTIAYEIKEKLNELNILSNGENRDVSIHEEFVDNVIMLVKDDESVKNSNSNDFSIRLLPELTDPDFILYEKSFDKMIILIKEGITELEVVDRYKNLILNNWVIYIEK</sequence>
<evidence type="ECO:0000313" key="11">
    <source>
        <dbReference type="Proteomes" id="UP001232493"/>
    </source>
</evidence>
<feature type="domain" description="Polysaccharide chain length determinant N-terminal" evidence="8">
    <location>
        <begin position="6"/>
        <end position="104"/>
    </location>
</feature>
<protein>
    <recommendedName>
        <fullName evidence="12">Polysaccharide chain length determinant N-terminal domain-containing protein</fullName>
    </recommendedName>
</protein>
<keyword evidence="5 7" id="KW-0472">Membrane</keyword>
<evidence type="ECO:0000256" key="6">
    <source>
        <dbReference type="SAM" id="Coils"/>
    </source>
</evidence>
<proteinExistence type="predicted"/>
<dbReference type="Pfam" id="PF13807">
    <property type="entry name" value="GNVR"/>
    <property type="match status" value="1"/>
</dbReference>
<evidence type="ECO:0000256" key="3">
    <source>
        <dbReference type="ARBA" id="ARBA00022692"/>
    </source>
</evidence>
<feature type="domain" description="Tyrosine-protein kinase G-rich" evidence="9">
    <location>
        <begin position="391"/>
        <end position="463"/>
    </location>
</feature>
<feature type="transmembrane region" description="Helical" evidence="7">
    <location>
        <begin position="442"/>
        <end position="461"/>
    </location>
</feature>
<keyword evidence="2" id="KW-1003">Cell membrane</keyword>
<dbReference type="EMBL" id="CP069362">
    <property type="protein sequence ID" value="WGS66021.1"/>
    <property type="molecule type" value="Genomic_DNA"/>
</dbReference>
<dbReference type="Pfam" id="PF02706">
    <property type="entry name" value="Wzz"/>
    <property type="match status" value="1"/>
</dbReference>
<evidence type="ECO:0008006" key="12">
    <source>
        <dbReference type="Google" id="ProtNLM"/>
    </source>
</evidence>
<keyword evidence="4 7" id="KW-1133">Transmembrane helix</keyword>
<evidence type="ECO:0000259" key="8">
    <source>
        <dbReference type="Pfam" id="PF02706"/>
    </source>
</evidence>
<keyword evidence="11" id="KW-1185">Reference proteome</keyword>
<feature type="transmembrane region" description="Helical" evidence="7">
    <location>
        <begin position="22"/>
        <end position="41"/>
    </location>
</feature>
<keyword evidence="6" id="KW-0175">Coiled coil</keyword>
<dbReference type="RefSeq" id="WP_281000964.1">
    <property type="nucleotide sequence ID" value="NZ_CP069362.1"/>
</dbReference>
<organism evidence="10 11">
    <name type="scientific">Marinitoga aeolica</name>
    <dbReference type="NCBI Taxonomy" id="2809031"/>
    <lineage>
        <taxon>Bacteria</taxon>
        <taxon>Thermotogati</taxon>
        <taxon>Thermotogota</taxon>
        <taxon>Thermotogae</taxon>
        <taxon>Petrotogales</taxon>
        <taxon>Petrotogaceae</taxon>
        <taxon>Marinitoga</taxon>
    </lineage>
</organism>
<dbReference type="Proteomes" id="UP001232493">
    <property type="component" value="Chromosome"/>
</dbReference>
<dbReference type="InterPro" id="IPR050445">
    <property type="entry name" value="Bact_polysacc_biosynth/exp"/>
</dbReference>
<dbReference type="PANTHER" id="PTHR32309:SF13">
    <property type="entry name" value="FERRIC ENTEROBACTIN TRANSPORT PROTEIN FEPE"/>
    <property type="match status" value="1"/>
</dbReference>
<evidence type="ECO:0000256" key="1">
    <source>
        <dbReference type="ARBA" id="ARBA00004651"/>
    </source>
</evidence>
<keyword evidence="3 7" id="KW-0812">Transmembrane</keyword>
<dbReference type="InterPro" id="IPR003856">
    <property type="entry name" value="LPS_length_determ_N"/>
</dbReference>
<feature type="coiled-coil region" evidence="6">
    <location>
        <begin position="244"/>
        <end position="330"/>
    </location>
</feature>
<name>A0ABY8PTR6_9BACT</name>
<accession>A0ABY8PTR6</accession>
<evidence type="ECO:0000259" key="9">
    <source>
        <dbReference type="Pfam" id="PF13807"/>
    </source>
</evidence>
<dbReference type="PANTHER" id="PTHR32309">
    <property type="entry name" value="TYROSINE-PROTEIN KINASE"/>
    <property type="match status" value="1"/>
</dbReference>
<evidence type="ECO:0000313" key="10">
    <source>
        <dbReference type="EMBL" id="WGS66021.1"/>
    </source>
</evidence>
<comment type="subcellular location">
    <subcellularLocation>
        <location evidence="1">Cell membrane</location>
        <topology evidence="1">Multi-pass membrane protein</topology>
    </subcellularLocation>
</comment>
<evidence type="ECO:0000256" key="7">
    <source>
        <dbReference type="SAM" id="Phobius"/>
    </source>
</evidence>
<evidence type="ECO:0000256" key="5">
    <source>
        <dbReference type="ARBA" id="ARBA00023136"/>
    </source>
</evidence>
<dbReference type="InterPro" id="IPR032807">
    <property type="entry name" value="GNVR"/>
</dbReference>
<evidence type="ECO:0000256" key="4">
    <source>
        <dbReference type="ARBA" id="ARBA00022989"/>
    </source>
</evidence>
<evidence type="ECO:0000256" key="2">
    <source>
        <dbReference type="ARBA" id="ARBA00022475"/>
    </source>
</evidence>
<gene>
    <name evidence="10" type="ORF">JRV97_05590</name>
</gene>
<reference evidence="10 11" key="1">
    <citation type="submission" date="2021-02" db="EMBL/GenBank/DDBJ databases">
        <title>Characterization of Marinitoga sp. nov. str. BP5-C20A.</title>
        <authorList>
            <person name="Erauso G."/>
            <person name="Postec A."/>
        </authorList>
    </citation>
    <scope>NUCLEOTIDE SEQUENCE [LARGE SCALE GENOMIC DNA]</scope>
    <source>
        <strain evidence="10 11">BP5-C20A</strain>
    </source>
</reference>